<proteinExistence type="predicted"/>
<feature type="compositionally biased region" description="Basic and acidic residues" evidence="1">
    <location>
        <begin position="89"/>
        <end position="101"/>
    </location>
</feature>
<evidence type="ECO:0000313" key="3">
    <source>
        <dbReference type="Proteomes" id="UP000735302"/>
    </source>
</evidence>
<dbReference type="AlphaFoldDB" id="A0AAV3Y9B5"/>
<keyword evidence="3" id="KW-1185">Reference proteome</keyword>
<organism evidence="2 3">
    <name type="scientific">Plakobranchus ocellatus</name>
    <dbReference type="NCBI Taxonomy" id="259542"/>
    <lineage>
        <taxon>Eukaryota</taxon>
        <taxon>Metazoa</taxon>
        <taxon>Spiralia</taxon>
        <taxon>Lophotrochozoa</taxon>
        <taxon>Mollusca</taxon>
        <taxon>Gastropoda</taxon>
        <taxon>Heterobranchia</taxon>
        <taxon>Euthyneura</taxon>
        <taxon>Panpulmonata</taxon>
        <taxon>Sacoglossa</taxon>
        <taxon>Placobranchoidea</taxon>
        <taxon>Plakobranchidae</taxon>
        <taxon>Plakobranchus</taxon>
    </lineage>
</organism>
<accession>A0AAV3Y9B5</accession>
<comment type="caution">
    <text evidence="2">The sequence shown here is derived from an EMBL/GenBank/DDBJ whole genome shotgun (WGS) entry which is preliminary data.</text>
</comment>
<feature type="region of interest" description="Disordered" evidence="1">
    <location>
        <begin position="14"/>
        <end position="101"/>
    </location>
</feature>
<sequence>MLSSQSVVFLPRFHHKFPGKNSVPPEIPPQVPWQKQCSSRDSTTSSLLAVYGAGDDTHTTTSSSFGHTDRHVDSGSKSARRFSNSGCSERPDEGSGRQEHK</sequence>
<name>A0AAV3Y9B5_9GAST</name>
<feature type="compositionally biased region" description="Polar residues" evidence="1">
    <location>
        <begin position="75"/>
        <end position="87"/>
    </location>
</feature>
<protein>
    <submittedName>
        <fullName evidence="2">Uncharacterized protein</fullName>
    </submittedName>
</protein>
<evidence type="ECO:0000256" key="1">
    <source>
        <dbReference type="SAM" id="MobiDB-lite"/>
    </source>
</evidence>
<dbReference type="Proteomes" id="UP000735302">
    <property type="component" value="Unassembled WGS sequence"/>
</dbReference>
<dbReference type="EMBL" id="BLXT01000663">
    <property type="protein sequence ID" value="GFN79394.1"/>
    <property type="molecule type" value="Genomic_DNA"/>
</dbReference>
<gene>
    <name evidence="2" type="ORF">PoB_000590000</name>
</gene>
<evidence type="ECO:0000313" key="2">
    <source>
        <dbReference type="EMBL" id="GFN79394.1"/>
    </source>
</evidence>
<feature type="compositionally biased region" description="Polar residues" evidence="1">
    <location>
        <begin position="33"/>
        <end position="47"/>
    </location>
</feature>
<reference evidence="2 3" key="1">
    <citation type="journal article" date="2021" name="Elife">
        <title>Chloroplast acquisition without the gene transfer in kleptoplastic sea slugs, Plakobranchus ocellatus.</title>
        <authorList>
            <person name="Maeda T."/>
            <person name="Takahashi S."/>
            <person name="Yoshida T."/>
            <person name="Shimamura S."/>
            <person name="Takaki Y."/>
            <person name="Nagai Y."/>
            <person name="Toyoda A."/>
            <person name="Suzuki Y."/>
            <person name="Arimoto A."/>
            <person name="Ishii H."/>
            <person name="Satoh N."/>
            <person name="Nishiyama T."/>
            <person name="Hasebe M."/>
            <person name="Maruyama T."/>
            <person name="Minagawa J."/>
            <person name="Obokata J."/>
            <person name="Shigenobu S."/>
        </authorList>
    </citation>
    <scope>NUCLEOTIDE SEQUENCE [LARGE SCALE GENOMIC DNA]</scope>
</reference>